<dbReference type="Proteomes" id="UP001589670">
    <property type="component" value="Unassembled WGS sequence"/>
</dbReference>
<evidence type="ECO:0000313" key="3">
    <source>
        <dbReference type="Proteomes" id="UP001589670"/>
    </source>
</evidence>
<dbReference type="SUPFAM" id="SSF55718">
    <property type="entry name" value="SCP-like"/>
    <property type="match status" value="1"/>
</dbReference>
<feature type="domain" description="SCP2" evidence="1">
    <location>
        <begin position="19"/>
        <end position="96"/>
    </location>
</feature>
<dbReference type="RefSeq" id="WP_377070485.1">
    <property type="nucleotide sequence ID" value="NZ_JBHMEC010000019.1"/>
</dbReference>
<name>A0ABV5I2K4_9RHOB</name>
<sequence>MTPLIADYVATLGPRAAGRIRGRARLEIADHGSVLLSETGAAPGAPGAEADVVLAASDAVFRAILAGAQNPVTAYMTGKLRVEGNVQRALKVSGILTGS</sequence>
<gene>
    <name evidence="2" type="ORF">ACFFU4_14335</name>
</gene>
<evidence type="ECO:0000313" key="2">
    <source>
        <dbReference type="EMBL" id="MFB9150930.1"/>
    </source>
</evidence>
<evidence type="ECO:0000259" key="1">
    <source>
        <dbReference type="Pfam" id="PF02036"/>
    </source>
</evidence>
<reference evidence="2 3" key="1">
    <citation type="submission" date="2024-09" db="EMBL/GenBank/DDBJ databases">
        <authorList>
            <person name="Sun Q."/>
            <person name="Mori K."/>
        </authorList>
    </citation>
    <scope>NUCLEOTIDE SEQUENCE [LARGE SCALE GENOMIC DNA]</scope>
    <source>
        <strain evidence="2 3">CECT 9424</strain>
    </source>
</reference>
<dbReference type="InterPro" id="IPR036527">
    <property type="entry name" value="SCP2_sterol-bd_dom_sf"/>
</dbReference>
<organism evidence="2 3">
    <name type="scientific">Roseovarius ramblicola</name>
    <dbReference type="NCBI Taxonomy" id="2022336"/>
    <lineage>
        <taxon>Bacteria</taxon>
        <taxon>Pseudomonadati</taxon>
        <taxon>Pseudomonadota</taxon>
        <taxon>Alphaproteobacteria</taxon>
        <taxon>Rhodobacterales</taxon>
        <taxon>Roseobacteraceae</taxon>
        <taxon>Roseovarius</taxon>
    </lineage>
</organism>
<dbReference type="Gene3D" id="3.30.1050.10">
    <property type="entry name" value="SCP2 sterol-binding domain"/>
    <property type="match status" value="1"/>
</dbReference>
<comment type="caution">
    <text evidence="2">The sequence shown here is derived from an EMBL/GenBank/DDBJ whole genome shotgun (WGS) entry which is preliminary data.</text>
</comment>
<proteinExistence type="predicted"/>
<protein>
    <submittedName>
        <fullName evidence="2">SCP2 sterol-binding domain-containing protein</fullName>
    </submittedName>
</protein>
<dbReference type="Pfam" id="PF02036">
    <property type="entry name" value="SCP2"/>
    <property type="match status" value="1"/>
</dbReference>
<dbReference type="EMBL" id="JBHMEC010000019">
    <property type="protein sequence ID" value="MFB9150930.1"/>
    <property type="molecule type" value="Genomic_DNA"/>
</dbReference>
<dbReference type="InterPro" id="IPR003033">
    <property type="entry name" value="SCP2_sterol-bd_dom"/>
</dbReference>
<keyword evidence="3" id="KW-1185">Reference proteome</keyword>
<accession>A0ABV5I2K4</accession>